<dbReference type="AlphaFoldDB" id="A0AA86SQX4"/>
<gene>
    <name evidence="2" type="ORF">AYBTSS11_LOCUS8279</name>
</gene>
<dbReference type="PANTHER" id="PTHR35167:SF12">
    <property type="match status" value="1"/>
</dbReference>
<evidence type="ECO:0000313" key="3">
    <source>
        <dbReference type="Proteomes" id="UP001189624"/>
    </source>
</evidence>
<evidence type="ECO:0000313" key="2">
    <source>
        <dbReference type="EMBL" id="CAJ1937917.1"/>
    </source>
</evidence>
<dbReference type="Proteomes" id="UP001189624">
    <property type="component" value="Chromosome 3"/>
</dbReference>
<dbReference type="PANTHER" id="PTHR35167">
    <property type="entry name" value="OS05G0216466 PROTEIN"/>
    <property type="match status" value="1"/>
</dbReference>
<dbReference type="Gramene" id="rna-AYBTSS11_LOCUS8279">
    <property type="protein sequence ID" value="CAJ1937917.1"/>
    <property type="gene ID" value="gene-AYBTSS11_LOCUS8279"/>
</dbReference>
<dbReference type="EMBL" id="OY731400">
    <property type="protein sequence ID" value="CAJ1937917.1"/>
    <property type="molecule type" value="Genomic_DNA"/>
</dbReference>
<reference evidence="2" key="1">
    <citation type="submission" date="2023-10" db="EMBL/GenBank/DDBJ databases">
        <authorList>
            <person name="Domelevo Entfellner J.-B."/>
        </authorList>
    </citation>
    <scope>NUCLEOTIDE SEQUENCE</scope>
</reference>
<keyword evidence="3" id="KW-1185">Reference proteome</keyword>
<evidence type="ECO:0000256" key="1">
    <source>
        <dbReference type="SAM" id="MobiDB-lite"/>
    </source>
</evidence>
<feature type="region of interest" description="Disordered" evidence="1">
    <location>
        <begin position="32"/>
        <end position="56"/>
    </location>
</feature>
<proteinExistence type="predicted"/>
<organism evidence="2 3">
    <name type="scientific">Sphenostylis stenocarpa</name>
    <dbReference type="NCBI Taxonomy" id="92480"/>
    <lineage>
        <taxon>Eukaryota</taxon>
        <taxon>Viridiplantae</taxon>
        <taxon>Streptophyta</taxon>
        <taxon>Embryophyta</taxon>
        <taxon>Tracheophyta</taxon>
        <taxon>Spermatophyta</taxon>
        <taxon>Magnoliopsida</taxon>
        <taxon>eudicotyledons</taxon>
        <taxon>Gunneridae</taxon>
        <taxon>Pentapetalae</taxon>
        <taxon>rosids</taxon>
        <taxon>fabids</taxon>
        <taxon>Fabales</taxon>
        <taxon>Fabaceae</taxon>
        <taxon>Papilionoideae</taxon>
        <taxon>50 kb inversion clade</taxon>
        <taxon>NPAAA clade</taxon>
        <taxon>indigoferoid/millettioid clade</taxon>
        <taxon>Phaseoleae</taxon>
        <taxon>Sphenostylis</taxon>
    </lineage>
</organism>
<sequence>MAEAPSSSSLLKSVKDHNLMISESELNTAQNLMQLSDEDESNDIRGSKRRRNKSDESVNDIIMAKIQEIFGNDIEVFPTKKQRRYRSLVSIYMVTRPVNAANDTREGSENYSSLGDHSPVKSNINGGCACQSGNVCRAGIYRGIKDELIGDFMDNNAPYAKIMVDVLASEKACHHG</sequence>
<name>A0AA86SQX4_9FABA</name>
<protein>
    <submittedName>
        <fullName evidence="2">Uncharacterized protein</fullName>
    </submittedName>
</protein>
<accession>A0AA86SQX4</accession>